<comment type="similarity">
    <text evidence="7">Belongs to the NRAMP family.</text>
</comment>
<dbReference type="PANTHER" id="PTHR11706:SF33">
    <property type="entry name" value="NATURAL RESISTANCE-ASSOCIATED MACROPHAGE PROTEIN 2"/>
    <property type="match status" value="1"/>
</dbReference>
<dbReference type="NCBIfam" id="TIGR01197">
    <property type="entry name" value="nramp"/>
    <property type="match status" value="1"/>
</dbReference>
<feature type="transmembrane region" description="Helical" evidence="7">
    <location>
        <begin position="407"/>
        <end position="430"/>
    </location>
</feature>
<comment type="subcellular location">
    <subcellularLocation>
        <location evidence="7">Cell membrane</location>
        <topology evidence="7">Multi-pass membrane protein</topology>
    </subcellularLocation>
    <subcellularLocation>
        <location evidence="1">Membrane</location>
        <topology evidence="1">Multi-pass membrane protein</topology>
    </subcellularLocation>
</comment>
<gene>
    <name evidence="7" type="primary">mntH</name>
    <name evidence="9" type="ORF">JCM19237_181</name>
</gene>
<dbReference type="NCBIfam" id="NF037982">
    <property type="entry name" value="Nramp_1"/>
    <property type="match status" value="1"/>
</dbReference>
<dbReference type="EMBL" id="BBMN01000022">
    <property type="protein sequence ID" value="GAL08127.1"/>
    <property type="molecule type" value="Genomic_DNA"/>
</dbReference>
<dbReference type="Pfam" id="PF01566">
    <property type="entry name" value="Nramp"/>
    <property type="match status" value="1"/>
</dbReference>
<dbReference type="GO" id="GO:0015293">
    <property type="term" value="F:symporter activity"/>
    <property type="evidence" value="ECO:0007669"/>
    <property type="project" value="UniProtKB-UniRule"/>
</dbReference>
<evidence type="ECO:0000313" key="10">
    <source>
        <dbReference type="Proteomes" id="UP000029227"/>
    </source>
</evidence>
<evidence type="ECO:0000256" key="5">
    <source>
        <dbReference type="ARBA" id="ARBA00022989"/>
    </source>
</evidence>
<dbReference type="NCBIfam" id="NF001923">
    <property type="entry name" value="PRK00701.1"/>
    <property type="match status" value="1"/>
</dbReference>
<keyword evidence="7" id="KW-1003">Cell membrane</keyword>
<organism evidence="9 10">
    <name type="scientific">Photobacterium aphoticum</name>
    <dbReference type="NCBI Taxonomy" id="754436"/>
    <lineage>
        <taxon>Bacteria</taxon>
        <taxon>Pseudomonadati</taxon>
        <taxon>Pseudomonadota</taxon>
        <taxon>Gammaproteobacteria</taxon>
        <taxon>Vibrionales</taxon>
        <taxon>Vibrionaceae</taxon>
        <taxon>Photobacterium</taxon>
    </lineage>
</organism>
<dbReference type="GO" id="GO:0034755">
    <property type="term" value="P:iron ion transmembrane transport"/>
    <property type="evidence" value="ECO:0007669"/>
    <property type="project" value="TreeGrafter"/>
</dbReference>
<dbReference type="GO" id="GO:0005886">
    <property type="term" value="C:plasma membrane"/>
    <property type="evidence" value="ECO:0007669"/>
    <property type="project" value="UniProtKB-SubCell"/>
</dbReference>
<evidence type="ECO:0000256" key="2">
    <source>
        <dbReference type="ARBA" id="ARBA00022448"/>
    </source>
</evidence>
<feature type="transmembrane region" description="Helical" evidence="7">
    <location>
        <begin position="312"/>
        <end position="337"/>
    </location>
</feature>
<protein>
    <recommendedName>
        <fullName evidence="7">Divalent metal cation transporter MntH</fullName>
    </recommendedName>
</protein>
<evidence type="ECO:0000256" key="7">
    <source>
        <dbReference type="HAMAP-Rule" id="MF_00221"/>
    </source>
</evidence>
<evidence type="ECO:0000256" key="4">
    <source>
        <dbReference type="ARBA" id="ARBA00022847"/>
    </source>
</evidence>
<keyword evidence="2 7" id="KW-0813">Transport</keyword>
<name>A0A090RKW6_9GAMM</name>
<evidence type="ECO:0000256" key="3">
    <source>
        <dbReference type="ARBA" id="ARBA00022692"/>
    </source>
</evidence>
<dbReference type="HAMAP" id="MF_00221">
    <property type="entry name" value="NRAMP"/>
    <property type="match status" value="1"/>
</dbReference>
<dbReference type="PRINTS" id="PR00447">
    <property type="entry name" value="NATRESASSCMP"/>
</dbReference>
<evidence type="ECO:0000256" key="8">
    <source>
        <dbReference type="SAM" id="MobiDB-lite"/>
    </source>
</evidence>
<feature type="region of interest" description="Disordered" evidence="8">
    <location>
        <begin position="18"/>
        <end position="37"/>
    </location>
</feature>
<evidence type="ECO:0000256" key="6">
    <source>
        <dbReference type="ARBA" id="ARBA00023136"/>
    </source>
</evidence>
<dbReference type="PANTHER" id="PTHR11706">
    <property type="entry name" value="SOLUTE CARRIER PROTEIN FAMILY 11 MEMBER"/>
    <property type="match status" value="1"/>
</dbReference>
<keyword evidence="7" id="KW-0406">Ion transport</keyword>
<feature type="transmembrane region" description="Helical" evidence="7">
    <location>
        <begin position="261"/>
        <end position="285"/>
    </location>
</feature>
<feature type="transmembrane region" description="Helical" evidence="7">
    <location>
        <begin position="179"/>
        <end position="200"/>
    </location>
</feature>
<accession>A0A090RKW6</accession>
<dbReference type="STRING" id="754436.JCM19237_181"/>
<feature type="transmembrane region" description="Helical" evidence="7">
    <location>
        <begin position="220"/>
        <end position="240"/>
    </location>
</feature>
<feature type="transmembrane region" description="Helical" evidence="7">
    <location>
        <begin position="72"/>
        <end position="93"/>
    </location>
</feature>
<keyword evidence="6 7" id="KW-0472">Membrane</keyword>
<dbReference type="InterPro" id="IPR001046">
    <property type="entry name" value="NRAMP_fam"/>
</dbReference>
<feature type="compositionally biased region" description="Polar residues" evidence="8">
    <location>
        <begin position="18"/>
        <end position="34"/>
    </location>
</feature>
<keyword evidence="3 7" id="KW-0812">Transmembrane</keyword>
<proteinExistence type="inferred from homology"/>
<dbReference type="GO" id="GO:0005384">
    <property type="term" value="F:manganese ion transmembrane transporter activity"/>
    <property type="evidence" value="ECO:0007669"/>
    <property type="project" value="TreeGrafter"/>
</dbReference>
<feature type="transmembrane region" description="Helical" evidence="7">
    <location>
        <begin position="374"/>
        <end position="395"/>
    </location>
</feature>
<feature type="transmembrane region" description="Helical" evidence="7">
    <location>
        <begin position="137"/>
        <end position="167"/>
    </location>
</feature>
<dbReference type="Proteomes" id="UP000029227">
    <property type="component" value="Unassembled WGS sequence"/>
</dbReference>
<keyword evidence="4 7" id="KW-0769">Symport</keyword>
<evidence type="ECO:0000256" key="1">
    <source>
        <dbReference type="ARBA" id="ARBA00004141"/>
    </source>
</evidence>
<dbReference type="eggNOG" id="COG1914">
    <property type="taxonomic scope" value="Bacteria"/>
</dbReference>
<dbReference type="AlphaFoldDB" id="A0A090RKW6"/>
<feature type="transmembrane region" description="Helical" evidence="7">
    <location>
        <begin position="349"/>
        <end position="368"/>
    </location>
</feature>
<sequence>MHHHVIGHTAMSTLTQSLTDRQSHSVSPSHTNPASPAIKSSARRLLGPAFVAAIGYIDPGNFATNIESGSAYGYQLLWVVLWANLMAMLIQYLSAKLGIVTGKNLAEHLRDQLPRWAVVPYWLQAELIAMATDLAEFIGAAVGFQLLLGVNLLEGATITALVTLAILTLGKRSQKPLEIVIGALLLVVAVIYVAELMMAKPALAPLAHGLMVPSLTEPKQIYLAAAILGATVMPHVVYLHSAMFSAPTEHSVTKRLKMTRVDVLIAMTIAGFVNIAIIAMAAAVFHHTGRTDIASIETAYQTLTPLLGKGAALLFGLSLIASGLSSTVVGTLAGQVVMQGFVRFTIPLWVRRVVTMLPAFGFIAMGVSTTDILVASQVVLSFGVALAIIPLLIFTSQHQIMGRFHNSPVIAALGGIIILLVLSLNGYLLWSLVA</sequence>
<comment type="function">
    <text evidence="7">H(+)-stimulated, divalent metal cation uptake system.</text>
</comment>
<comment type="caution">
    <text evidence="9">The sequence shown here is derived from an EMBL/GenBank/DDBJ whole genome shotgun (WGS) entry which is preliminary data.</text>
</comment>
<dbReference type="GO" id="GO:0046872">
    <property type="term" value="F:metal ion binding"/>
    <property type="evidence" value="ECO:0007669"/>
    <property type="project" value="UniProtKB-UniRule"/>
</dbReference>
<dbReference type="GO" id="GO:0015086">
    <property type="term" value="F:cadmium ion transmembrane transporter activity"/>
    <property type="evidence" value="ECO:0007669"/>
    <property type="project" value="TreeGrafter"/>
</dbReference>
<reference evidence="9 10" key="1">
    <citation type="journal article" date="2014" name="Genome Announc.">
        <title>Draft Genome Sequences of Two Vibrionaceae Species, Vibrio ponticus C121 and Photobacterium aphoticum C119, Isolated as Coral Reef Microbiota.</title>
        <authorList>
            <person name="Al-saari N."/>
            <person name="Meirelles P.M."/>
            <person name="Mino S."/>
            <person name="Suda W."/>
            <person name="Oshima K."/>
            <person name="Hattori M."/>
            <person name="Ohkuma M."/>
            <person name="Thompson F.L."/>
            <person name="Gomez-Gil B."/>
            <person name="Sawabe T."/>
            <person name="Sawabe T."/>
        </authorList>
    </citation>
    <scope>NUCLEOTIDE SEQUENCE [LARGE SCALE GENOMIC DNA]</scope>
    <source>
        <strain evidence="9 10">JCM 19237</strain>
    </source>
</reference>
<evidence type="ECO:0000313" key="9">
    <source>
        <dbReference type="EMBL" id="GAL08127.1"/>
    </source>
</evidence>
<keyword evidence="5 7" id="KW-1133">Transmembrane helix</keyword>